<dbReference type="InterPro" id="IPR036770">
    <property type="entry name" value="Ankyrin_rpt-contain_sf"/>
</dbReference>
<dbReference type="EMBL" id="PJQM01005479">
    <property type="protein sequence ID" value="RCH81525.1"/>
    <property type="molecule type" value="Genomic_DNA"/>
</dbReference>
<organism evidence="3 4">
    <name type="scientific">Rhizopus stolonifer</name>
    <name type="common">Rhizopus nigricans</name>
    <dbReference type="NCBI Taxonomy" id="4846"/>
    <lineage>
        <taxon>Eukaryota</taxon>
        <taxon>Fungi</taxon>
        <taxon>Fungi incertae sedis</taxon>
        <taxon>Mucoromycota</taxon>
        <taxon>Mucoromycotina</taxon>
        <taxon>Mucoromycetes</taxon>
        <taxon>Mucorales</taxon>
        <taxon>Mucorineae</taxon>
        <taxon>Rhizopodaceae</taxon>
        <taxon>Rhizopus</taxon>
    </lineage>
</organism>
<feature type="non-terminal residue" evidence="3">
    <location>
        <position position="1"/>
    </location>
</feature>
<dbReference type="Proteomes" id="UP000253551">
    <property type="component" value="Unassembled WGS sequence"/>
</dbReference>
<feature type="region of interest" description="Disordered" evidence="1">
    <location>
        <begin position="1"/>
        <end position="53"/>
    </location>
</feature>
<protein>
    <submittedName>
        <fullName evidence="3">SPT3 Dosage dependent suppressor of Ty-induced promoter mutations-like protein</fullName>
    </submittedName>
</protein>
<dbReference type="SUPFAM" id="SSF48403">
    <property type="entry name" value="Ankyrin repeat"/>
    <property type="match status" value="1"/>
</dbReference>
<dbReference type="Gene3D" id="1.25.40.20">
    <property type="entry name" value="Ankyrin repeat-containing domain"/>
    <property type="match status" value="1"/>
</dbReference>
<evidence type="ECO:0000313" key="3">
    <source>
        <dbReference type="EMBL" id="RCH81525.1"/>
    </source>
</evidence>
<dbReference type="STRING" id="4846.A0A367IUZ1"/>
<sequence>KTVATGISPPIMITDDHKNPKNKANSNRKKRSRESDGIDPATPKVSRKFSIPNKPITSPYLPTSINVPHSDPIFINALPTPPAEQLPFKRRRNTSPLLFSSLLQDRPPPCLDRIVPAQGPTYGGIEVTLLGSGFHQGLICLFGDRPATITAVYPNTMVCVLPPAPHPGPVVVSFKDHSLVLEGQDVVIFTYYDASDQALLELALQLIGLKTTGKLQNAKHVAMNIVHGDFYQSQQSNSQQNQEMIHDVLETNMFDFQTLSQTNENKHNLLHLATLVRNKRLLNRLLGSVTKAQDRLLLLNARDRNGMTPLDFACQLNCIEIAQSLLLAGSHPYNLRPSLSSGGDTNRDMVQQIYPKKMKSSFDHYDHHLFPFRLQVMI</sequence>
<evidence type="ECO:0000256" key="1">
    <source>
        <dbReference type="SAM" id="MobiDB-lite"/>
    </source>
</evidence>
<name>A0A367IUZ1_RHIST</name>
<feature type="domain" description="IPT/TIG" evidence="2">
    <location>
        <begin position="108"/>
        <end position="192"/>
    </location>
</feature>
<dbReference type="InterPro" id="IPR014756">
    <property type="entry name" value="Ig_E-set"/>
</dbReference>
<evidence type="ECO:0000259" key="2">
    <source>
        <dbReference type="SMART" id="SM00429"/>
    </source>
</evidence>
<comment type="caution">
    <text evidence="3">The sequence shown here is derived from an EMBL/GenBank/DDBJ whole genome shotgun (WGS) entry which is preliminary data.</text>
</comment>
<dbReference type="Gene3D" id="2.60.40.10">
    <property type="entry name" value="Immunoglobulins"/>
    <property type="match status" value="1"/>
</dbReference>
<dbReference type="AlphaFoldDB" id="A0A367IUZ1"/>
<dbReference type="InterPro" id="IPR013783">
    <property type="entry name" value="Ig-like_fold"/>
</dbReference>
<proteinExistence type="predicted"/>
<dbReference type="SMART" id="SM00429">
    <property type="entry name" value="IPT"/>
    <property type="match status" value="1"/>
</dbReference>
<dbReference type="InterPro" id="IPR002909">
    <property type="entry name" value="IPT_dom"/>
</dbReference>
<gene>
    <name evidence="3" type="primary">SPT23_3</name>
    <name evidence="3" type="ORF">CU098_007092</name>
</gene>
<dbReference type="CDD" id="cd00102">
    <property type="entry name" value="IPT"/>
    <property type="match status" value="1"/>
</dbReference>
<evidence type="ECO:0000313" key="4">
    <source>
        <dbReference type="Proteomes" id="UP000253551"/>
    </source>
</evidence>
<dbReference type="SUPFAM" id="SSF81296">
    <property type="entry name" value="E set domains"/>
    <property type="match status" value="1"/>
</dbReference>
<dbReference type="Pfam" id="PF01833">
    <property type="entry name" value="TIG"/>
    <property type="match status" value="1"/>
</dbReference>
<feature type="non-terminal residue" evidence="3">
    <location>
        <position position="378"/>
    </location>
</feature>
<keyword evidence="4" id="KW-1185">Reference proteome</keyword>
<accession>A0A367IUZ1</accession>
<dbReference type="OrthoDB" id="71307at2759"/>
<reference evidence="3 4" key="1">
    <citation type="journal article" date="2018" name="G3 (Bethesda)">
        <title>Phylogenetic and Phylogenomic Definition of Rhizopus Species.</title>
        <authorList>
            <person name="Gryganskyi A.P."/>
            <person name="Golan J."/>
            <person name="Dolatabadi S."/>
            <person name="Mondo S."/>
            <person name="Robb S."/>
            <person name="Idnurm A."/>
            <person name="Muszewska A."/>
            <person name="Steczkiewicz K."/>
            <person name="Masonjones S."/>
            <person name="Liao H.L."/>
            <person name="Gajdeczka M.T."/>
            <person name="Anike F."/>
            <person name="Vuek A."/>
            <person name="Anishchenko I.M."/>
            <person name="Voigt K."/>
            <person name="de Hoog G.S."/>
            <person name="Smith M.E."/>
            <person name="Heitman J."/>
            <person name="Vilgalys R."/>
            <person name="Stajich J.E."/>
        </authorList>
    </citation>
    <scope>NUCLEOTIDE SEQUENCE [LARGE SCALE GENOMIC DNA]</scope>
    <source>
        <strain evidence="3 4">LSU 92-RS-03</strain>
    </source>
</reference>